<proteinExistence type="predicted"/>
<evidence type="ECO:0000256" key="3">
    <source>
        <dbReference type="SAM" id="MobiDB-lite"/>
    </source>
</evidence>
<feature type="region of interest" description="Disordered" evidence="3">
    <location>
        <begin position="1"/>
        <end position="24"/>
    </location>
</feature>
<dbReference type="Gene3D" id="1.10.150.130">
    <property type="match status" value="1"/>
</dbReference>
<keyword evidence="5" id="KW-1185">Reference proteome</keyword>
<keyword evidence="2" id="KW-0233">DNA recombination</keyword>
<dbReference type="PANTHER" id="PTHR34605">
    <property type="entry name" value="PHAGE_INTEGRASE DOMAIN-CONTAINING PROTEIN"/>
    <property type="match status" value="1"/>
</dbReference>
<evidence type="ECO:0008006" key="6">
    <source>
        <dbReference type="Google" id="ProtNLM"/>
    </source>
</evidence>
<protein>
    <recommendedName>
        <fullName evidence="6">Tyr recombinase domain-containing protein</fullName>
    </recommendedName>
</protein>
<dbReference type="OrthoDB" id="2678913at2759"/>
<dbReference type="STRING" id="230819.A0A5C3KVN4"/>
<dbReference type="InterPro" id="IPR052925">
    <property type="entry name" value="Phage_Integrase-like_Recomb"/>
</dbReference>
<dbReference type="InterPro" id="IPR013762">
    <property type="entry name" value="Integrase-like_cat_sf"/>
</dbReference>
<dbReference type="GO" id="GO:0015074">
    <property type="term" value="P:DNA integration"/>
    <property type="evidence" value="ECO:0007669"/>
    <property type="project" value="InterPro"/>
</dbReference>
<sequence length="388" mass="42877">MRSPNPKRQRLLTPSNLRPADTPNKDRLRIWAPLNARSNDTAPSLSLAAADLEKLTDDIQGAFAPSTCEAYGTGLFAFHAFCDSKDVPEDQRAPASPMLVSLFASSMVGLYAGSTARNYVYAVRAWHIIHGVKWQVNKEELDALLKSAEKSAPAASKREKRDPVTTAHILKIRGALNLQDPLHVAVYACLTTTFYATARLGEFVQKSLDSFDPAKHVKPADMRIETDRQGLRTTVFHIPSTKMAPVAGEDVMWAKQNDDTDPEQALEDHMRINAPPADGPLFAYKAPANGKKGTHKPLARRKFLAVLQAAAKAAGLAPLKGHGIRIGSTLEYLLRGVPFEAMKTKGRWGGDSFLRYLREHAQILAPYIQADSTRHEEFIRLVMPPIRR</sequence>
<dbReference type="PANTHER" id="PTHR34605:SF4">
    <property type="entry name" value="DNA ADENINE METHYLTRANSFERASE"/>
    <property type="match status" value="1"/>
</dbReference>
<dbReference type="SUPFAM" id="SSF56349">
    <property type="entry name" value="DNA breaking-rejoining enzymes"/>
    <property type="match status" value="1"/>
</dbReference>
<dbReference type="AlphaFoldDB" id="A0A5C3KVN4"/>
<evidence type="ECO:0000313" key="5">
    <source>
        <dbReference type="Proteomes" id="UP000307440"/>
    </source>
</evidence>
<dbReference type="SUPFAM" id="SSF47823">
    <property type="entry name" value="lambda integrase-like, N-terminal domain"/>
    <property type="match status" value="1"/>
</dbReference>
<reference evidence="4 5" key="1">
    <citation type="journal article" date="2019" name="Nat. Ecol. Evol.">
        <title>Megaphylogeny resolves global patterns of mushroom evolution.</title>
        <authorList>
            <person name="Varga T."/>
            <person name="Krizsan K."/>
            <person name="Foldi C."/>
            <person name="Dima B."/>
            <person name="Sanchez-Garcia M."/>
            <person name="Sanchez-Ramirez S."/>
            <person name="Szollosi G.J."/>
            <person name="Szarkandi J.G."/>
            <person name="Papp V."/>
            <person name="Albert L."/>
            <person name="Andreopoulos W."/>
            <person name="Angelini C."/>
            <person name="Antonin V."/>
            <person name="Barry K.W."/>
            <person name="Bougher N.L."/>
            <person name="Buchanan P."/>
            <person name="Buyck B."/>
            <person name="Bense V."/>
            <person name="Catcheside P."/>
            <person name="Chovatia M."/>
            <person name="Cooper J."/>
            <person name="Damon W."/>
            <person name="Desjardin D."/>
            <person name="Finy P."/>
            <person name="Geml J."/>
            <person name="Haridas S."/>
            <person name="Hughes K."/>
            <person name="Justo A."/>
            <person name="Karasinski D."/>
            <person name="Kautmanova I."/>
            <person name="Kiss B."/>
            <person name="Kocsube S."/>
            <person name="Kotiranta H."/>
            <person name="LaButti K.M."/>
            <person name="Lechner B.E."/>
            <person name="Liimatainen K."/>
            <person name="Lipzen A."/>
            <person name="Lukacs Z."/>
            <person name="Mihaltcheva S."/>
            <person name="Morgado L.N."/>
            <person name="Niskanen T."/>
            <person name="Noordeloos M.E."/>
            <person name="Ohm R.A."/>
            <person name="Ortiz-Santana B."/>
            <person name="Ovrebo C."/>
            <person name="Racz N."/>
            <person name="Riley R."/>
            <person name="Savchenko A."/>
            <person name="Shiryaev A."/>
            <person name="Soop K."/>
            <person name="Spirin V."/>
            <person name="Szebenyi C."/>
            <person name="Tomsovsky M."/>
            <person name="Tulloss R.E."/>
            <person name="Uehling J."/>
            <person name="Grigoriev I.V."/>
            <person name="Vagvolgyi C."/>
            <person name="Papp T."/>
            <person name="Martin F.M."/>
            <person name="Miettinen O."/>
            <person name="Hibbett D.S."/>
            <person name="Nagy L.G."/>
        </authorList>
    </citation>
    <scope>NUCLEOTIDE SEQUENCE [LARGE SCALE GENOMIC DNA]</scope>
    <source>
        <strain evidence="4 5">CBS 121175</strain>
    </source>
</reference>
<gene>
    <name evidence="4" type="ORF">FA15DRAFT_591949</name>
</gene>
<organism evidence="4 5">
    <name type="scientific">Coprinopsis marcescibilis</name>
    <name type="common">Agaric fungus</name>
    <name type="synonym">Psathyrella marcescibilis</name>
    <dbReference type="NCBI Taxonomy" id="230819"/>
    <lineage>
        <taxon>Eukaryota</taxon>
        <taxon>Fungi</taxon>
        <taxon>Dikarya</taxon>
        <taxon>Basidiomycota</taxon>
        <taxon>Agaricomycotina</taxon>
        <taxon>Agaricomycetes</taxon>
        <taxon>Agaricomycetidae</taxon>
        <taxon>Agaricales</taxon>
        <taxon>Agaricineae</taxon>
        <taxon>Psathyrellaceae</taxon>
        <taxon>Coprinopsis</taxon>
    </lineage>
</organism>
<dbReference type="InterPro" id="IPR011010">
    <property type="entry name" value="DNA_brk_join_enz"/>
</dbReference>
<evidence type="ECO:0000256" key="1">
    <source>
        <dbReference type="ARBA" id="ARBA00023125"/>
    </source>
</evidence>
<dbReference type="Gene3D" id="1.10.443.10">
    <property type="entry name" value="Intergrase catalytic core"/>
    <property type="match status" value="1"/>
</dbReference>
<keyword evidence="1" id="KW-0238">DNA-binding</keyword>
<name>A0A5C3KVN4_COPMA</name>
<evidence type="ECO:0000313" key="4">
    <source>
        <dbReference type="EMBL" id="TFK24721.1"/>
    </source>
</evidence>
<dbReference type="Proteomes" id="UP000307440">
    <property type="component" value="Unassembled WGS sequence"/>
</dbReference>
<dbReference type="GO" id="GO:0006310">
    <property type="term" value="P:DNA recombination"/>
    <property type="evidence" value="ECO:0007669"/>
    <property type="project" value="UniProtKB-KW"/>
</dbReference>
<dbReference type="EMBL" id="ML210196">
    <property type="protein sequence ID" value="TFK24721.1"/>
    <property type="molecule type" value="Genomic_DNA"/>
</dbReference>
<dbReference type="GO" id="GO:0003677">
    <property type="term" value="F:DNA binding"/>
    <property type="evidence" value="ECO:0007669"/>
    <property type="project" value="UniProtKB-KW"/>
</dbReference>
<dbReference type="InterPro" id="IPR010998">
    <property type="entry name" value="Integrase_recombinase_N"/>
</dbReference>
<evidence type="ECO:0000256" key="2">
    <source>
        <dbReference type="ARBA" id="ARBA00023172"/>
    </source>
</evidence>
<accession>A0A5C3KVN4</accession>
<feature type="compositionally biased region" description="Basic residues" evidence="3">
    <location>
        <begin position="1"/>
        <end position="10"/>
    </location>
</feature>